<evidence type="ECO:0000259" key="8">
    <source>
        <dbReference type="PROSITE" id="PS51999"/>
    </source>
</evidence>
<dbReference type="Pfam" id="PF25464">
    <property type="entry name" value="DUF7900"/>
    <property type="match status" value="1"/>
</dbReference>
<keyword evidence="2 4" id="KW-0863">Zinc-finger</keyword>
<feature type="coiled-coil region" evidence="5">
    <location>
        <begin position="79"/>
        <end position="139"/>
    </location>
</feature>
<keyword evidence="10" id="KW-1185">Reference proteome</keyword>
<name>A0A8S1ZPD3_ARAAE</name>
<keyword evidence="7" id="KW-0812">Transmembrane</keyword>
<feature type="domain" description="GRF-type" evidence="8">
    <location>
        <begin position="28"/>
        <end position="69"/>
    </location>
</feature>
<keyword evidence="7" id="KW-1133">Transmembrane helix</keyword>
<reference evidence="9" key="1">
    <citation type="submission" date="2021-01" db="EMBL/GenBank/DDBJ databases">
        <authorList>
            <person name="Bezrukov I."/>
        </authorList>
    </citation>
    <scope>NUCLEOTIDE SEQUENCE</scope>
</reference>
<dbReference type="AlphaFoldDB" id="A0A8S1ZPD3"/>
<proteinExistence type="predicted"/>
<evidence type="ECO:0000256" key="7">
    <source>
        <dbReference type="SAM" id="Phobius"/>
    </source>
</evidence>
<evidence type="ECO:0000256" key="5">
    <source>
        <dbReference type="SAM" id="Coils"/>
    </source>
</evidence>
<evidence type="ECO:0000313" key="9">
    <source>
        <dbReference type="EMBL" id="CAE5962586.1"/>
    </source>
</evidence>
<keyword evidence="5" id="KW-0175">Coiled coil</keyword>
<keyword evidence="7" id="KW-0472">Membrane</keyword>
<evidence type="ECO:0000313" key="10">
    <source>
        <dbReference type="Proteomes" id="UP000682877"/>
    </source>
</evidence>
<dbReference type="Proteomes" id="UP000682877">
    <property type="component" value="Chromosome 2"/>
</dbReference>
<evidence type="ECO:0000256" key="1">
    <source>
        <dbReference type="ARBA" id="ARBA00022723"/>
    </source>
</evidence>
<sequence length="166" mass="18809">MLSETSGTSSSSAGMTRTTMPPDQRVLCDCDKPAMISQAWTDANPGRRFYRCGAAWRSVCDFFQWRDLEKPHGWQKSALLEARDVIRSQKEAIKLLQEAKKEETKTEADIAKQEGESSKEKLEKEILILRSELQASHQAEQTLRHFVLISWVGFICVVATVVHGLR</sequence>
<feature type="transmembrane region" description="Helical" evidence="7">
    <location>
        <begin position="146"/>
        <end position="165"/>
    </location>
</feature>
<feature type="compositionally biased region" description="Low complexity" evidence="6">
    <location>
        <begin position="1"/>
        <end position="20"/>
    </location>
</feature>
<keyword evidence="3" id="KW-0862">Zinc</keyword>
<evidence type="ECO:0000256" key="6">
    <source>
        <dbReference type="SAM" id="MobiDB-lite"/>
    </source>
</evidence>
<protein>
    <recommendedName>
        <fullName evidence="8">GRF-type domain-containing protein</fullName>
    </recommendedName>
</protein>
<gene>
    <name evidence="9" type="ORF">AARE701A_LOCUS4285</name>
</gene>
<accession>A0A8S1ZPD3</accession>
<evidence type="ECO:0000256" key="2">
    <source>
        <dbReference type="ARBA" id="ARBA00022771"/>
    </source>
</evidence>
<dbReference type="GO" id="GO:0008270">
    <property type="term" value="F:zinc ion binding"/>
    <property type="evidence" value="ECO:0007669"/>
    <property type="project" value="UniProtKB-KW"/>
</dbReference>
<keyword evidence="1" id="KW-0479">Metal-binding</keyword>
<organism evidence="9 10">
    <name type="scientific">Arabidopsis arenosa</name>
    <name type="common">Sand rock-cress</name>
    <name type="synonym">Cardaminopsis arenosa</name>
    <dbReference type="NCBI Taxonomy" id="38785"/>
    <lineage>
        <taxon>Eukaryota</taxon>
        <taxon>Viridiplantae</taxon>
        <taxon>Streptophyta</taxon>
        <taxon>Embryophyta</taxon>
        <taxon>Tracheophyta</taxon>
        <taxon>Spermatophyta</taxon>
        <taxon>Magnoliopsida</taxon>
        <taxon>eudicotyledons</taxon>
        <taxon>Gunneridae</taxon>
        <taxon>Pentapetalae</taxon>
        <taxon>rosids</taxon>
        <taxon>malvids</taxon>
        <taxon>Brassicales</taxon>
        <taxon>Brassicaceae</taxon>
        <taxon>Camelineae</taxon>
        <taxon>Arabidopsis</taxon>
    </lineage>
</organism>
<dbReference type="PROSITE" id="PS51999">
    <property type="entry name" value="ZF_GRF"/>
    <property type="match status" value="1"/>
</dbReference>
<dbReference type="EMBL" id="LR999452">
    <property type="protein sequence ID" value="CAE5962586.1"/>
    <property type="molecule type" value="Genomic_DNA"/>
</dbReference>
<dbReference type="InterPro" id="IPR010666">
    <property type="entry name" value="Znf_GRF"/>
</dbReference>
<dbReference type="Pfam" id="PF06839">
    <property type="entry name" value="Zn_ribbon_GRF"/>
    <property type="match status" value="1"/>
</dbReference>
<evidence type="ECO:0000256" key="4">
    <source>
        <dbReference type="PROSITE-ProRule" id="PRU01343"/>
    </source>
</evidence>
<evidence type="ECO:0000256" key="3">
    <source>
        <dbReference type="ARBA" id="ARBA00022833"/>
    </source>
</evidence>
<dbReference type="PANTHER" id="PTHR33248">
    <property type="entry name" value="ZINC ION-BINDING PROTEIN"/>
    <property type="match status" value="1"/>
</dbReference>
<dbReference type="InterPro" id="IPR057222">
    <property type="entry name" value="DUF7900"/>
</dbReference>
<feature type="region of interest" description="Disordered" evidence="6">
    <location>
        <begin position="1"/>
        <end position="23"/>
    </location>
</feature>